<accession>A0A166WKF5</accession>
<dbReference type="Pfam" id="PF24883">
    <property type="entry name" value="NPHP3_N"/>
    <property type="match status" value="1"/>
</dbReference>
<evidence type="ECO:0000256" key="2">
    <source>
        <dbReference type="ARBA" id="ARBA00022737"/>
    </source>
</evidence>
<dbReference type="CDD" id="cd00200">
    <property type="entry name" value="WD40"/>
    <property type="match status" value="2"/>
</dbReference>
<sequence>MSWPGKVSGLYDNPSERRVAPQNNNSSGPSHILQEPGAWSEFEGTGIQHSGPGNFSARDIYIGSSSNSERDRELLKDLRVSDPRDDKERIERTKGGLLQESFRWILDHDDFCQWHDDEQSRLLWIKGDPGKGKTMLLCGIINELEKRPAHIVLSYFFCQATDVRLNSATAVVRGLLYLLLDQNPSLIKRLRKKYDHAGKQLFDDVNSWDALSKFLIIILQDLSQQNTYLVIDALDECTTGLNQLLHLIAQVSSSSQTKWLLSSRNRRDIEHIIRPIESRTRLSLELKENAELVFRAVDAYIAQCVSKLAILQGNKLLQDQVQREVRRKADGTFLWVALVVQELRKAEVLEVIDILNDIPTGLDELYERMIQQIREQGRQRPELCRKILSTVTTAYRPLRLEELQVLVDLPPNVPNTKQSILAIAGWSGSFLTIRDNAIYIIHQSAKDFLAKHRFLFPSGLAQEHHAMALKSIQVMSGILQRDMYNLRSPGFSIERVEPPDPNPLAPAGYSCVYWVNHWADSYTVQNQHGGGLYDSRLVFAFLEHHFLHWLEALSLLRGATDGILQMSKLAYLAQKPIEDPKLIDLVRDGLRFIRANGTGIERSPLQVYTSALLFCPKQSIIRRLFPHEEPDWVITKPAVEDQWNACLQTLEGHKSSVSSVAFSRNNAHLASTSWDKTIKIWDTATGQCLQTLKGHRNTVSSADFISDSTQLVSASYDYTLKVWDIATGQCLQTLRGHRNTVNSVILSRNSRQLASASDDCTVKIWDIATGQCLQTLKGHNYGVNLIAYSSDSKSLASASSDDIVKIWNIATGQNLQTLEIHSVTINSIAFSGDSMQLTSASYNNIVEIWNSTTGQYLQMLEGHSSYVSSVVFSDDSMQLASTSHDNTVKVWNSTTGQCLQTLKGHYDFVNSAAFSSDSTYLASASHDCTVKIWDITIGQRQRLKGHSDIIMAVAFSCDGVQLASVSWDKTIKVWDSTTGQCIQTLKGHSSGVDFVAFSSDNTHLASASHDCTVKVWNRTTGQCLQTLEGHDDIVNFVAFSSDGTHLASASYDCTVKVWNSTTGQCLQTYEGHASIIRSVAFSSDNTQLASASRDKTIQVWDIKGQHLQTFDTDGDPGDISLSETGLELYTDIGSFDLRRSALGTTSLPLTDGTKIPCSNSYAVSNDKMWITRNSVNLLWLPPEYRPTVSAVMGSSLAIGCGTGQVLVLRFSEDESLF</sequence>
<feature type="repeat" description="WD" evidence="3">
    <location>
        <begin position="818"/>
        <end position="859"/>
    </location>
</feature>
<dbReference type="InterPro" id="IPR019775">
    <property type="entry name" value="WD40_repeat_CS"/>
</dbReference>
<dbReference type="InterPro" id="IPR036322">
    <property type="entry name" value="WD40_repeat_dom_sf"/>
</dbReference>
<feature type="region of interest" description="Disordered" evidence="4">
    <location>
        <begin position="1"/>
        <end position="61"/>
    </location>
</feature>
<dbReference type="PROSITE" id="PS00678">
    <property type="entry name" value="WD_REPEATS_1"/>
    <property type="match status" value="10"/>
</dbReference>
<dbReference type="Proteomes" id="UP000076552">
    <property type="component" value="Unassembled WGS sequence"/>
</dbReference>
<dbReference type="InterPro" id="IPR027417">
    <property type="entry name" value="P-loop_NTPase"/>
</dbReference>
<dbReference type="PROSITE" id="PS50294">
    <property type="entry name" value="WD_REPEATS_REGION"/>
    <property type="match status" value="11"/>
</dbReference>
<evidence type="ECO:0000256" key="3">
    <source>
        <dbReference type="PROSITE-ProRule" id="PRU00221"/>
    </source>
</evidence>
<gene>
    <name evidence="6" type="ORF">CT0861_05362</name>
</gene>
<dbReference type="SUPFAM" id="SSF52540">
    <property type="entry name" value="P-loop containing nucleoside triphosphate hydrolases"/>
    <property type="match status" value="1"/>
</dbReference>
<feature type="repeat" description="WD" evidence="3">
    <location>
        <begin position="860"/>
        <end position="901"/>
    </location>
</feature>
<keyword evidence="1 3" id="KW-0853">WD repeat</keyword>
<feature type="repeat" description="WD" evidence="3">
    <location>
        <begin position="985"/>
        <end position="1026"/>
    </location>
</feature>
<reference evidence="6 7" key="1">
    <citation type="submission" date="2015-06" db="EMBL/GenBank/DDBJ databases">
        <title>Survival trade-offs in plant roots during colonization by closely related pathogenic and mutualistic fungi.</title>
        <authorList>
            <person name="Hacquard S."/>
            <person name="Kracher B."/>
            <person name="Hiruma K."/>
            <person name="Weinman A."/>
            <person name="Muench P."/>
            <person name="Garrido Oter R."/>
            <person name="Ver Loren van Themaat E."/>
            <person name="Dallerey J.-F."/>
            <person name="Damm U."/>
            <person name="Henrissat B."/>
            <person name="Lespinet O."/>
            <person name="Thon M."/>
            <person name="Kemen E."/>
            <person name="McHardy A.C."/>
            <person name="Schulze-Lefert P."/>
            <person name="O'Connell R.J."/>
        </authorList>
    </citation>
    <scope>NUCLEOTIDE SEQUENCE [LARGE SCALE GENOMIC DNA]</scope>
    <source>
        <strain evidence="6 7">0861</strain>
    </source>
</reference>
<feature type="repeat" description="WD" evidence="3">
    <location>
        <begin position="776"/>
        <end position="817"/>
    </location>
</feature>
<dbReference type="Gene3D" id="2.130.10.10">
    <property type="entry name" value="YVTN repeat-like/Quinoprotein amine dehydrogenase"/>
    <property type="match status" value="6"/>
</dbReference>
<evidence type="ECO:0000259" key="5">
    <source>
        <dbReference type="PROSITE" id="PS50837"/>
    </source>
</evidence>
<feature type="repeat" description="WD" evidence="3">
    <location>
        <begin position="734"/>
        <end position="775"/>
    </location>
</feature>
<dbReference type="PANTHER" id="PTHR44156">
    <property type="entry name" value="SUPERNUMERARY LIMBS, ISOFORM B-RELATED"/>
    <property type="match status" value="1"/>
</dbReference>
<evidence type="ECO:0000256" key="4">
    <source>
        <dbReference type="SAM" id="MobiDB-lite"/>
    </source>
</evidence>
<dbReference type="PRINTS" id="PR00320">
    <property type="entry name" value="GPROTEINBRPT"/>
</dbReference>
<evidence type="ECO:0000256" key="1">
    <source>
        <dbReference type="ARBA" id="ARBA00022574"/>
    </source>
</evidence>
<dbReference type="PROSITE" id="PS50837">
    <property type="entry name" value="NACHT"/>
    <property type="match status" value="1"/>
</dbReference>
<dbReference type="SUPFAM" id="SSF50978">
    <property type="entry name" value="WD40 repeat-like"/>
    <property type="match status" value="2"/>
</dbReference>
<feature type="repeat" description="WD" evidence="3">
    <location>
        <begin position="902"/>
        <end position="943"/>
    </location>
</feature>
<dbReference type="EMBL" id="LFIV01000021">
    <property type="protein sequence ID" value="KZL75752.1"/>
    <property type="molecule type" value="Genomic_DNA"/>
</dbReference>
<protein>
    <submittedName>
        <fullName evidence="6">Beta transducin-like protein HET-D2Y</fullName>
    </submittedName>
</protein>
<dbReference type="InterPro" id="IPR015943">
    <property type="entry name" value="WD40/YVTN_repeat-like_dom_sf"/>
</dbReference>
<feature type="repeat" description="WD" evidence="3">
    <location>
        <begin position="692"/>
        <end position="733"/>
    </location>
</feature>
<comment type="caution">
    <text evidence="6">The sequence shown here is derived from an EMBL/GenBank/DDBJ whole genome shotgun (WGS) entry which is preliminary data.</text>
</comment>
<organism evidence="6 7">
    <name type="scientific">Colletotrichum tofieldiae</name>
    <dbReference type="NCBI Taxonomy" id="708197"/>
    <lineage>
        <taxon>Eukaryota</taxon>
        <taxon>Fungi</taxon>
        <taxon>Dikarya</taxon>
        <taxon>Ascomycota</taxon>
        <taxon>Pezizomycotina</taxon>
        <taxon>Sordariomycetes</taxon>
        <taxon>Hypocreomycetidae</taxon>
        <taxon>Glomerellales</taxon>
        <taxon>Glomerellaceae</taxon>
        <taxon>Colletotrichum</taxon>
        <taxon>Colletotrichum spaethianum species complex</taxon>
    </lineage>
</organism>
<dbReference type="InterPro" id="IPR020472">
    <property type="entry name" value="WD40_PAC1"/>
</dbReference>
<dbReference type="AlphaFoldDB" id="A0A166WKF5"/>
<feature type="repeat" description="WD" evidence="3">
    <location>
        <begin position="1027"/>
        <end position="1068"/>
    </location>
</feature>
<feature type="repeat" description="WD" evidence="3">
    <location>
        <begin position="650"/>
        <end position="691"/>
    </location>
</feature>
<feature type="repeat" description="WD" evidence="3">
    <location>
        <begin position="943"/>
        <end position="984"/>
    </location>
</feature>
<name>A0A166WKF5_9PEZI</name>
<keyword evidence="7" id="KW-1185">Reference proteome</keyword>
<feature type="repeat" description="WD" evidence="3">
    <location>
        <begin position="1069"/>
        <end position="1103"/>
    </location>
</feature>
<dbReference type="InterPro" id="IPR007111">
    <property type="entry name" value="NACHT_NTPase"/>
</dbReference>
<dbReference type="InterPro" id="IPR053299">
    <property type="entry name" value="ASTRA_WD_repeat"/>
</dbReference>
<feature type="domain" description="NACHT" evidence="5">
    <location>
        <begin position="121"/>
        <end position="264"/>
    </location>
</feature>
<evidence type="ECO:0000313" key="7">
    <source>
        <dbReference type="Proteomes" id="UP000076552"/>
    </source>
</evidence>
<dbReference type="InterPro" id="IPR001680">
    <property type="entry name" value="WD40_rpt"/>
</dbReference>
<evidence type="ECO:0000313" key="6">
    <source>
        <dbReference type="EMBL" id="KZL75752.1"/>
    </source>
</evidence>
<dbReference type="PROSITE" id="PS50082">
    <property type="entry name" value="WD_REPEATS_2"/>
    <property type="match status" value="11"/>
</dbReference>
<dbReference type="SMART" id="SM00320">
    <property type="entry name" value="WD40"/>
    <property type="match status" value="11"/>
</dbReference>
<keyword evidence="2" id="KW-0677">Repeat</keyword>
<dbReference type="STRING" id="708197.A0A166WKF5"/>
<dbReference type="Gene3D" id="3.40.50.300">
    <property type="entry name" value="P-loop containing nucleotide triphosphate hydrolases"/>
    <property type="match status" value="1"/>
</dbReference>
<dbReference type="Pfam" id="PF00400">
    <property type="entry name" value="WD40"/>
    <property type="match status" value="11"/>
</dbReference>
<dbReference type="FunFam" id="3.40.50.300:FF:001638">
    <property type="entry name" value="NACHT and WD40 domain protein"/>
    <property type="match status" value="1"/>
</dbReference>
<proteinExistence type="predicted"/>
<dbReference type="InterPro" id="IPR056884">
    <property type="entry name" value="NPHP3-like_N"/>
</dbReference>